<gene>
    <name evidence="2" type="ORF">GCM10012287_19580</name>
</gene>
<sequence>MLWAVGYVDGVSEVKKNTLRAGTVAAGATLMMMLSSPAFAAGGLDDGEQPGPGLSVVETLGLFVAAPVVLYLLIAGLVMVGSRGSKKHS</sequence>
<dbReference type="EMBL" id="BMMP01000005">
    <property type="protein sequence ID" value="GGO47283.1"/>
    <property type="molecule type" value="Genomic_DNA"/>
</dbReference>
<accession>A0ABQ2M8V0</accession>
<evidence type="ECO:0000313" key="3">
    <source>
        <dbReference type="Proteomes" id="UP000631535"/>
    </source>
</evidence>
<keyword evidence="1" id="KW-1133">Transmembrane helix</keyword>
<keyword evidence="1" id="KW-0472">Membrane</keyword>
<evidence type="ECO:0000256" key="1">
    <source>
        <dbReference type="SAM" id="Phobius"/>
    </source>
</evidence>
<organism evidence="2 3">
    <name type="scientific">Streptomyces daqingensis</name>
    <dbReference type="NCBI Taxonomy" id="1472640"/>
    <lineage>
        <taxon>Bacteria</taxon>
        <taxon>Bacillati</taxon>
        <taxon>Actinomycetota</taxon>
        <taxon>Actinomycetes</taxon>
        <taxon>Kitasatosporales</taxon>
        <taxon>Streptomycetaceae</taxon>
        <taxon>Streptomyces</taxon>
    </lineage>
</organism>
<feature type="transmembrane region" description="Helical" evidence="1">
    <location>
        <begin position="21"/>
        <end position="40"/>
    </location>
</feature>
<keyword evidence="1" id="KW-0812">Transmembrane</keyword>
<feature type="transmembrane region" description="Helical" evidence="1">
    <location>
        <begin position="60"/>
        <end position="80"/>
    </location>
</feature>
<evidence type="ECO:0000313" key="2">
    <source>
        <dbReference type="EMBL" id="GGO47283.1"/>
    </source>
</evidence>
<protein>
    <submittedName>
        <fullName evidence="2">Uncharacterized protein</fullName>
    </submittedName>
</protein>
<dbReference type="Proteomes" id="UP000631535">
    <property type="component" value="Unassembled WGS sequence"/>
</dbReference>
<name>A0ABQ2M8V0_9ACTN</name>
<proteinExistence type="predicted"/>
<keyword evidence="3" id="KW-1185">Reference proteome</keyword>
<comment type="caution">
    <text evidence="2">The sequence shown here is derived from an EMBL/GenBank/DDBJ whole genome shotgun (WGS) entry which is preliminary data.</text>
</comment>
<reference evidence="3" key="1">
    <citation type="journal article" date="2019" name="Int. J. Syst. Evol. Microbiol.">
        <title>The Global Catalogue of Microorganisms (GCM) 10K type strain sequencing project: providing services to taxonomists for standard genome sequencing and annotation.</title>
        <authorList>
            <consortium name="The Broad Institute Genomics Platform"/>
            <consortium name="The Broad Institute Genome Sequencing Center for Infectious Disease"/>
            <person name="Wu L."/>
            <person name="Ma J."/>
        </authorList>
    </citation>
    <scope>NUCLEOTIDE SEQUENCE [LARGE SCALE GENOMIC DNA]</scope>
    <source>
        <strain evidence="3">CGMCC 4.7178</strain>
    </source>
</reference>